<keyword evidence="2" id="KW-0732">Signal</keyword>
<dbReference type="Proteomes" id="UP001501565">
    <property type="component" value="Unassembled WGS sequence"/>
</dbReference>
<keyword evidence="5" id="KW-1185">Reference proteome</keyword>
<name>A0ABP7MB42_9GAMM</name>
<evidence type="ECO:0000256" key="1">
    <source>
        <dbReference type="ARBA" id="ARBA00010333"/>
    </source>
</evidence>
<comment type="similarity">
    <text evidence="1">Belongs to the bacterial solute-binding protein 3 family.</text>
</comment>
<proteinExistence type="inferred from homology"/>
<protein>
    <submittedName>
        <fullName evidence="4">ABC transporter substrate-binding protein</fullName>
    </submittedName>
</protein>
<dbReference type="SMART" id="SM00062">
    <property type="entry name" value="PBPb"/>
    <property type="match status" value="1"/>
</dbReference>
<gene>
    <name evidence="4" type="ORF">GCM10022277_11560</name>
</gene>
<accession>A0ABP7MB42</accession>
<evidence type="ECO:0000313" key="4">
    <source>
        <dbReference type="EMBL" id="GAA3918129.1"/>
    </source>
</evidence>
<sequence length="249" mass="28650">MRHLISLLLVILSGQHACLAEEFIVVRGNENYPPHEFIEDGEIRGFHIEIINNVASKLGAEFRIESYPWKRASLLMQQGKADAITYISKTKEREKFAIFLEDNILSKTASTFICLTPRLKYIHFDGSMNSISNYIIGVQLGYFYGNEFDQTKRLNKIEIVSIPQMLDTLRAKRIDLGVFSLDEYRAFKKAGKMDGISLVKPYISEFNNYIAFSIPKNRSALAQQFAKALKEFKQSEQFQRLKVKYGLID</sequence>
<dbReference type="EMBL" id="BAABBN010000004">
    <property type="protein sequence ID" value="GAA3918129.1"/>
    <property type="molecule type" value="Genomic_DNA"/>
</dbReference>
<dbReference type="Pfam" id="PF00497">
    <property type="entry name" value="SBP_bac_3"/>
    <property type="match status" value="1"/>
</dbReference>
<dbReference type="SUPFAM" id="SSF53850">
    <property type="entry name" value="Periplasmic binding protein-like II"/>
    <property type="match status" value="1"/>
</dbReference>
<dbReference type="PANTHER" id="PTHR35936">
    <property type="entry name" value="MEMBRANE-BOUND LYTIC MUREIN TRANSGLYCOSYLASE F"/>
    <property type="match status" value="1"/>
</dbReference>
<evidence type="ECO:0000259" key="3">
    <source>
        <dbReference type="SMART" id="SM00062"/>
    </source>
</evidence>
<reference evidence="5" key="1">
    <citation type="journal article" date="2019" name="Int. J. Syst. Evol. Microbiol.">
        <title>The Global Catalogue of Microorganisms (GCM) 10K type strain sequencing project: providing services to taxonomists for standard genome sequencing and annotation.</title>
        <authorList>
            <consortium name="The Broad Institute Genomics Platform"/>
            <consortium name="The Broad Institute Genome Sequencing Center for Infectious Disease"/>
            <person name="Wu L."/>
            <person name="Ma J."/>
        </authorList>
    </citation>
    <scope>NUCLEOTIDE SEQUENCE [LARGE SCALE GENOMIC DNA]</scope>
    <source>
        <strain evidence="5">JCM 17551</strain>
    </source>
</reference>
<dbReference type="Gene3D" id="3.40.190.10">
    <property type="entry name" value="Periplasmic binding protein-like II"/>
    <property type="match status" value="2"/>
</dbReference>
<dbReference type="InterPro" id="IPR001638">
    <property type="entry name" value="Solute-binding_3/MltF_N"/>
</dbReference>
<evidence type="ECO:0000313" key="5">
    <source>
        <dbReference type="Proteomes" id="UP001501565"/>
    </source>
</evidence>
<feature type="domain" description="Solute-binding protein family 3/N-terminal" evidence="3">
    <location>
        <begin position="22"/>
        <end position="249"/>
    </location>
</feature>
<evidence type="ECO:0000256" key="2">
    <source>
        <dbReference type="ARBA" id="ARBA00022729"/>
    </source>
</evidence>
<comment type="caution">
    <text evidence="4">The sequence shown here is derived from an EMBL/GenBank/DDBJ whole genome shotgun (WGS) entry which is preliminary data.</text>
</comment>
<dbReference type="RefSeq" id="WP_344796396.1">
    <property type="nucleotide sequence ID" value="NZ_BAABBN010000004.1"/>
</dbReference>
<dbReference type="PANTHER" id="PTHR35936:SF25">
    <property type="entry name" value="ABC TRANSPORTER SUBSTRATE-BINDING PROTEIN"/>
    <property type="match status" value="1"/>
</dbReference>
<organism evidence="4 5">
    <name type="scientific">Litoribacillus peritrichatus</name>
    <dbReference type="NCBI Taxonomy" id="718191"/>
    <lineage>
        <taxon>Bacteria</taxon>
        <taxon>Pseudomonadati</taxon>
        <taxon>Pseudomonadota</taxon>
        <taxon>Gammaproteobacteria</taxon>
        <taxon>Oceanospirillales</taxon>
        <taxon>Oceanospirillaceae</taxon>
        <taxon>Litoribacillus</taxon>
    </lineage>
</organism>